<evidence type="ECO:0000313" key="6">
    <source>
        <dbReference type="Proteomes" id="UP000184330"/>
    </source>
</evidence>
<keyword evidence="5" id="KW-0808">Transferase</keyword>
<dbReference type="InterPro" id="IPR049629">
    <property type="entry name" value="DPY30_SDC1_DD"/>
</dbReference>
<dbReference type="Proteomes" id="UP000184330">
    <property type="component" value="Unassembled WGS sequence"/>
</dbReference>
<accession>A0A1L7WCP2</accession>
<keyword evidence="6" id="KW-1185">Reference proteome</keyword>
<dbReference type="OrthoDB" id="417678at2759"/>
<dbReference type="GO" id="GO:0032259">
    <property type="term" value="P:methylation"/>
    <property type="evidence" value="ECO:0007669"/>
    <property type="project" value="UniProtKB-KW"/>
</dbReference>
<gene>
    <name evidence="5" type="ORF">PAC_00409</name>
</gene>
<evidence type="ECO:0000256" key="1">
    <source>
        <dbReference type="ARBA" id="ARBA00004123"/>
    </source>
</evidence>
<evidence type="ECO:0000256" key="2">
    <source>
        <dbReference type="ARBA" id="ARBA00010849"/>
    </source>
</evidence>
<dbReference type="STRING" id="576137.A0A1L7WCP2"/>
<reference evidence="5 6" key="1">
    <citation type="submission" date="2016-03" db="EMBL/GenBank/DDBJ databases">
        <authorList>
            <person name="Ploux O."/>
        </authorList>
    </citation>
    <scope>NUCLEOTIDE SEQUENCE [LARGE SCALE GENOMIC DNA]</scope>
    <source>
        <strain evidence="5 6">UAMH 11012</strain>
    </source>
</reference>
<evidence type="ECO:0000256" key="3">
    <source>
        <dbReference type="ARBA" id="ARBA00023242"/>
    </source>
</evidence>
<comment type="similarity">
    <text evidence="2">Belongs to the dpy-30 family.</text>
</comment>
<dbReference type="Pfam" id="PF05186">
    <property type="entry name" value="Dpy-30"/>
    <property type="match status" value="1"/>
</dbReference>
<proteinExistence type="inferred from homology"/>
<dbReference type="Gene3D" id="1.20.890.10">
    <property type="entry name" value="cAMP-dependent protein kinase regulatory subunit, dimerization-anchoring domain"/>
    <property type="match status" value="1"/>
</dbReference>
<protein>
    <submittedName>
        <fullName evidence="5">Related to histone-lysine N-methyltransferase</fullName>
    </submittedName>
</protein>
<feature type="region of interest" description="Disordered" evidence="4">
    <location>
        <begin position="1"/>
        <end position="124"/>
    </location>
</feature>
<dbReference type="CDD" id="cd22965">
    <property type="entry name" value="DD_DPY30_SDC1"/>
    <property type="match status" value="1"/>
</dbReference>
<keyword evidence="3" id="KW-0539">Nucleus</keyword>
<evidence type="ECO:0000313" key="5">
    <source>
        <dbReference type="EMBL" id="CZR50536.1"/>
    </source>
</evidence>
<organism evidence="5 6">
    <name type="scientific">Phialocephala subalpina</name>
    <dbReference type="NCBI Taxonomy" id="576137"/>
    <lineage>
        <taxon>Eukaryota</taxon>
        <taxon>Fungi</taxon>
        <taxon>Dikarya</taxon>
        <taxon>Ascomycota</taxon>
        <taxon>Pezizomycotina</taxon>
        <taxon>Leotiomycetes</taxon>
        <taxon>Helotiales</taxon>
        <taxon>Mollisiaceae</taxon>
        <taxon>Phialocephala</taxon>
        <taxon>Phialocephala fortinii species complex</taxon>
    </lineage>
</organism>
<comment type="subcellular location">
    <subcellularLocation>
        <location evidence="1">Nucleus</location>
    </subcellularLocation>
</comment>
<feature type="compositionally biased region" description="Low complexity" evidence="4">
    <location>
        <begin position="10"/>
        <end position="36"/>
    </location>
</feature>
<name>A0A1L7WCP2_9HELO</name>
<dbReference type="GO" id="GO:0005634">
    <property type="term" value="C:nucleus"/>
    <property type="evidence" value="ECO:0007669"/>
    <property type="project" value="UniProtKB-SubCell"/>
</dbReference>
<dbReference type="GO" id="GO:0008168">
    <property type="term" value="F:methyltransferase activity"/>
    <property type="evidence" value="ECO:0007669"/>
    <property type="project" value="UniProtKB-KW"/>
</dbReference>
<feature type="compositionally biased region" description="Polar residues" evidence="4">
    <location>
        <begin position="87"/>
        <end position="102"/>
    </location>
</feature>
<sequence length="165" mass="17306">MSQPNTPSDAIAQDQTSTSSSISAAAHAYQIAMQQQSDAPSSAPVAEQSNDVVMAESTPAEVASPAVIPKVEANAPSPIPGRMGTPARTNGNDATSRATSQHPEPASMIPKDSPPNGAPTRQYINSKVTGPLMDGMKLVAKEKPKDPLRMLGEYLLQRSRELEGT</sequence>
<dbReference type="EMBL" id="FJOG01000001">
    <property type="protein sequence ID" value="CZR50536.1"/>
    <property type="molecule type" value="Genomic_DNA"/>
</dbReference>
<dbReference type="AlphaFoldDB" id="A0A1L7WCP2"/>
<keyword evidence="5" id="KW-0489">Methyltransferase</keyword>
<evidence type="ECO:0000256" key="4">
    <source>
        <dbReference type="SAM" id="MobiDB-lite"/>
    </source>
</evidence>
<dbReference type="InterPro" id="IPR007858">
    <property type="entry name" value="Dpy-30_motif"/>
</dbReference>